<evidence type="ECO:0000313" key="2">
    <source>
        <dbReference type="Ensembl" id="ENSFHEP00000028927.1"/>
    </source>
</evidence>
<evidence type="ECO:0000256" key="1">
    <source>
        <dbReference type="SAM" id="MobiDB-lite"/>
    </source>
</evidence>
<reference evidence="2" key="2">
    <citation type="submission" date="2025-09" db="UniProtKB">
        <authorList>
            <consortium name="Ensembl"/>
        </authorList>
    </citation>
    <scope>IDENTIFICATION</scope>
</reference>
<dbReference type="Ensembl" id="ENSFHET00000019027.1">
    <property type="protein sequence ID" value="ENSFHEP00000028927.1"/>
    <property type="gene ID" value="ENSFHEG00000013368.1"/>
</dbReference>
<dbReference type="AlphaFoldDB" id="A0A3Q2QQ46"/>
<proteinExistence type="predicted"/>
<sequence length="240" mass="27581">MTILPCSLKQQRAVPTTNDSSKPAGNAGIPLRNRFAPLQDVTQENHNNIQRYVNTKLPEKRHATGPRTLILCSQSVNGIKHFCNKKNTEVLMYNDRNFGLVSDISDILPRVLKERPTLEKLIIQAEALGDVLWIRKSEVLKEDYICLLHLVDGFNVKVFLSGPHVPVNCGGKIFSRVLMLNKWLEKTCKQTTVTFIDNFNIFWERRHLFNRDGFSLNRSAAKRLISNIFYSNMPVLRTFR</sequence>
<dbReference type="STRING" id="8078.ENSFHEP00000028927"/>
<keyword evidence="3" id="KW-1185">Reference proteome</keyword>
<reference evidence="2" key="1">
    <citation type="submission" date="2025-08" db="UniProtKB">
        <authorList>
            <consortium name="Ensembl"/>
        </authorList>
    </citation>
    <scope>IDENTIFICATION</scope>
</reference>
<name>A0A3Q2QQ46_FUNHE</name>
<feature type="region of interest" description="Disordered" evidence="1">
    <location>
        <begin position="10"/>
        <end position="29"/>
    </location>
</feature>
<organism evidence="2 3">
    <name type="scientific">Fundulus heteroclitus</name>
    <name type="common">Killifish</name>
    <name type="synonym">Mummichog</name>
    <dbReference type="NCBI Taxonomy" id="8078"/>
    <lineage>
        <taxon>Eukaryota</taxon>
        <taxon>Metazoa</taxon>
        <taxon>Chordata</taxon>
        <taxon>Craniata</taxon>
        <taxon>Vertebrata</taxon>
        <taxon>Euteleostomi</taxon>
        <taxon>Actinopterygii</taxon>
        <taxon>Neopterygii</taxon>
        <taxon>Teleostei</taxon>
        <taxon>Neoteleostei</taxon>
        <taxon>Acanthomorphata</taxon>
        <taxon>Ovalentaria</taxon>
        <taxon>Atherinomorphae</taxon>
        <taxon>Cyprinodontiformes</taxon>
        <taxon>Fundulidae</taxon>
        <taxon>Fundulus</taxon>
    </lineage>
</organism>
<dbReference type="GeneTree" id="ENSGT00980000199020"/>
<feature type="compositionally biased region" description="Polar residues" evidence="1">
    <location>
        <begin position="10"/>
        <end position="23"/>
    </location>
</feature>
<protein>
    <submittedName>
        <fullName evidence="2">Uncharacterized protein</fullName>
    </submittedName>
</protein>
<dbReference type="SUPFAM" id="SSF52266">
    <property type="entry name" value="SGNH hydrolase"/>
    <property type="match status" value="1"/>
</dbReference>
<evidence type="ECO:0000313" key="3">
    <source>
        <dbReference type="Proteomes" id="UP000265000"/>
    </source>
</evidence>
<dbReference type="Proteomes" id="UP000265000">
    <property type="component" value="Unplaced"/>
</dbReference>
<dbReference type="Gene3D" id="3.40.50.12700">
    <property type="match status" value="1"/>
</dbReference>
<accession>A0A3Q2QQ46</accession>